<evidence type="ECO:0000313" key="3">
    <source>
        <dbReference type="Proteomes" id="UP000654075"/>
    </source>
</evidence>
<feature type="non-terminal residue" evidence="2">
    <location>
        <position position="1"/>
    </location>
</feature>
<proteinExistence type="predicted"/>
<accession>A0A813F1Q0</accession>
<feature type="non-terminal residue" evidence="2">
    <location>
        <position position="75"/>
    </location>
</feature>
<feature type="region of interest" description="Disordered" evidence="1">
    <location>
        <begin position="1"/>
        <end position="21"/>
    </location>
</feature>
<keyword evidence="3" id="KW-1185">Reference proteome</keyword>
<gene>
    <name evidence="2" type="ORF">PGLA1383_LOCUS24631</name>
</gene>
<dbReference type="EMBL" id="CAJNNV010019616">
    <property type="protein sequence ID" value="CAE8606651.1"/>
    <property type="molecule type" value="Genomic_DNA"/>
</dbReference>
<dbReference type="AlphaFoldDB" id="A0A813F1Q0"/>
<organism evidence="2 3">
    <name type="scientific">Polarella glacialis</name>
    <name type="common">Dinoflagellate</name>
    <dbReference type="NCBI Taxonomy" id="89957"/>
    <lineage>
        <taxon>Eukaryota</taxon>
        <taxon>Sar</taxon>
        <taxon>Alveolata</taxon>
        <taxon>Dinophyceae</taxon>
        <taxon>Suessiales</taxon>
        <taxon>Suessiaceae</taxon>
        <taxon>Polarella</taxon>
    </lineage>
</organism>
<protein>
    <submittedName>
        <fullName evidence="2">Uncharacterized protein</fullName>
    </submittedName>
</protein>
<sequence>DVDLSRAEANAQEAAAEESGRIAPATFTEWLQGAPPEELRAALKSLLSAGNGEALSQMKSVLEEDRAHQNWVDKQ</sequence>
<name>A0A813F1Q0_POLGL</name>
<dbReference type="Proteomes" id="UP000654075">
    <property type="component" value="Unassembled WGS sequence"/>
</dbReference>
<reference evidence="2" key="1">
    <citation type="submission" date="2021-02" db="EMBL/GenBank/DDBJ databases">
        <authorList>
            <person name="Dougan E. K."/>
            <person name="Rhodes N."/>
            <person name="Thang M."/>
            <person name="Chan C."/>
        </authorList>
    </citation>
    <scope>NUCLEOTIDE SEQUENCE</scope>
</reference>
<comment type="caution">
    <text evidence="2">The sequence shown here is derived from an EMBL/GenBank/DDBJ whole genome shotgun (WGS) entry which is preliminary data.</text>
</comment>
<evidence type="ECO:0000313" key="2">
    <source>
        <dbReference type="EMBL" id="CAE8606651.1"/>
    </source>
</evidence>
<evidence type="ECO:0000256" key="1">
    <source>
        <dbReference type="SAM" id="MobiDB-lite"/>
    </source>
</evidence>